<keyword evidence="3" id="KW-0375">Hydrogen ion transport</keyword>
<feature type="domain" description="ATPase V1 complex subunit H C-terminal" evidence="6">
    <location>
        <begin position="587"/>
        <end position="704"/>
    </location>
</feature>
<dbReference type="PANTHER" id="PTHR10698:SF0">
    <property type="entry name" value="V-TYPE PROTON ATPASE SUBUNIT H"/>
    <property type="match status" value="1"/>
</dbReference>
<dbReference type="Gene3D" id="1.25.10.10">
    <property type="entry name" value="Leucine-rich Repeat Variant"/>
    <property type="match status" value="1"/>
</dbReference>
<evidence type="ECO:0000256" key="3">
    <source>
        <dbReference type="ARBA" id="ARBA00022781"/>
    </source>
</evidence>
<dbReference type="EMBL" id="HBIB01042187">
    <property type="protein sequence ID" value="CAE0265324.1"/>
    <property type="molecule type" value="Transcribed_RNA"/>
</dbReference>
<dbReference type="InterPro" id="IPR004908">
    <property type="entry name" value="ATPase_V1-cplx_hsu"/>
</dbReference>
<dbReference type="InterPro" id="IPR011989">
    <property type="entry name" value="ARM-like"/>
</dbReference>
<feature type="compositionally biased region" description="Low complexity" evidence="5">
    <location>
        <begin position="247"/>
        <end position="258"/>
    </location>
</feature>
<reference evidence="7" key="1">
    <citation type="submission" date="2021-01" db="EMBL/GenBank/DDBJ databases">
        <authorList>
            <person name="Corre E."/>
            <person name="Pelletier E."/>
            <person name="Niang G."/>
            <person name="Scheremetjew M."/>
            <person name="Finn R."/>
            <person name="Kale V."/>
            <person name="Holt S."/>
            <person name="Cochrane G."/>
            <person name="Meng A."/>
            <person name="Brown T."/>
            <person name="Cohen L."/>
        </authorList>
    </citation>
    <scope>NUCLEOTIDE SEQUENCE</scope>
    <source>
        <strain evidence="7">NIES-2562</strain>
    </source>
</reference>
<evidence type="ECO:0000259" key="6">
    <source>
        <dbReference type="Pfam" id="PF11698"/>
    </source>
</evidence>
<keyword evidence="2" id="KW-0813">Transport</keyword>
<dbReference type="Pfam" id="PF11698">
    <property type="entry name" value="V-ATPase_H_C"/>
    <property type="match status" value="1"/>
</dbReference>
<dbReference type="InterPro" id="IPR038497">
    <property type="entry name" value="ATPase_V1-cplx_hsu_C_sf"/>
</dbReference>
<evidence type="ECO:0000256" key="2">
    <source>
        <dbReference type="ARBA" id="ARBA00022448"/>
    </source>
</evidence>
<proteinExistence type="inferred from homology"/>
<dbReference type="PANTHER" id="PTHR10698">
    <property type="entry name" value="V-TYPE PROTON ATPASE SUBUNIT H"/>
    <property type="match status" value="1"/>
</dbReference>
<accession>A0A7S3GG84</accession>
<feature type="region of interest" description="Disordered" evidence="5">
    <location>
        <begin position="247"/>
        <end position="266"/>
    </location>
</feature>
<evidence type="ECO:0000256" key="1">
    <source>
        <dbReference type="ARBA" id="ARBA00008613"/>
    </source>
</evidence>
<dbReference type="GO" id="GO:0000221">
    <property type="term" value="C:vacuolar proton-transporting V-type ATPase, V1 domain"/>
    <property type="evidence" value="ECO:0007669"/>
    <property type="project" value="InterPro"/>
</dbReference>
<feature type="region of interest" description="Disordered" evidence="5">
    <location>
        <begin position="385"/>
        <end position="414"/>
    </location>
</feature>
<evidence type="ECO:0000313" key="7">
    <source>
        <dbReference type="EMBL" id="CAE0265324.1"/>
    </source>
</evidence>
<feature type="region of interest" description="Disordered" evidence="5">
    <location>
        <begin position="503"/>
        <end position="532"/>
    </location>
</feature>
<dbReference type="InterPro" id="IPR011987">
    <property type="entry name" value="ATPase_V1-cplx_hsu_C"/>
</dbReference>
<dbReference type="GO" id="GO:0046961">
    <property type="term" value="F:proton-transporting ATPase activity, rotational mechanism"/>
    <property type="evidence" value="ECO:0007669"/>
    <property type="project" value="InterPro"/>
</dbReference>
<feature type="compositionally biased region" description="Basic and acidic residues" evidence="5">
    <location>
        <begin position="7"/>
        <end position="25"/>
    </location>
</feature>
<evidence type="ECO:0000256" key="4">
    <source>
        <dbReference type="ARBA" id="ARBA00023065"/>
    </source>
</evidence>
<evidence type="ECO:0000256" key="5">
    <source>
        <dbReference type="SAM" id="MobiDB-lite"/>
    </source>
</evidence>
<gene>
    <name evidence="7" type="ORF">PBIL07802_LOCUS27660</name>
</gene>
<name>A0A7S3GG84_9EUKA</name>
<dbReference type="Gene3D" id="1.25.40.150">
    <property type="entry name" value="V-type ATPase, subunit H, C-terminal domain"/>
    <property type="match status" value="1"/>
</dbReference>
<organism evidence="7">
    <name type="scientific">Palpitomonas bilix</name>
    <dbReference type="NCBI Taxonomy" id="652834"/>
    <lineage>
        <taxon>Eukaryota</taxon>
        <taxon>Eukaryota incertae sedis</taxon>
    </lineage>
</organism>
<comment type="similarity">
    <text evidence="1">Belongs to the V-ATPase H subunit family.</text>
</comment>
<feature type="region of interest" description="Disordered" evidence="5">
    <location>
        <begin position="1"/>
        <end position="52"/>
    </location>
</feature>
<dbReference type="Pfam" id="PF03224">
    <property type="entry name" value="V-ATPase_H_N"/>
    <property type="match status" value="1"/>
</dbReference>
<dbReference type="AlphaFoldDB" id="A0A7S3GG84"/>
<keyword evidence="4" id="KW-0406">Ion transport</keyword>
<dbReference type="SUPFAM" id="SSF48371">
    <property type="entry name" value="ARM repeat"/>
    <property type="match status" value="1"/>
</dbReference>
<dbReference type="InterPro" id="IPR016024">
    <property type="entry name" value="ARM-type_fold"/>
</dbReference>
<protein>
    <recommendedName>
        <fullName evidence="6">ATPase V1 complex subunit H C-terminal domain-containing protein</fullName>
    </recommendedName>
</protein>
<sequence length="705" mass="76918">MVRHRSPSGEREPLSMVRENEEQRLRRSSARRVSSPKRYDGGRDGGGALMMHSPSIPGSAIEMDAVEVYEGRFPLGFSSTEPVEWDVFRNSGLVSEADTRLLQRMQGAPLFVKIREYEEASGAYNAVFISIISRLRDEKLLRFVLGEVCSLLDIGSMESPWRRIAKNFLKMKGDKVMCPYRAFFSLLSRYDRHGDEVSHRGVVIIRLACHALCTLLAVDETSSINALEDVFKPEDSLEPLGLLSTPASSFHSTSTSAAGRKVGEGGTAGQAEDLLMIAFGDYDSPPSPLPHSSSTTRGGEKEKEVRASVEEVVSDPSVSNVKITLSALTDWCLQRMAEAEHKQGLGHRVVGDVLDIIRGILSSQNRRKSFFFEARRTAAAEVLNGGAGGNGGSERMVDTTSPHSHHYSSGGRNGGRVGGGMGGDRLHLFTSALRVSDTQTQYAALKCIWLASFDAKLVSYYMSSSLFLESVVSLLTVQRNARAKVIRVVLAVLKNLVCVEGGGGGGKASRKGVDQSGGEEVGISNGGGGGGGRNAAVRREIAQELLDLGVVKLMEASSVRRVIEQDEEAKVDAEAIRSAVERSFEFLSSFHHYSAEVMSGHLQWSPPHKSSQFWVENGMKLLEKDGMLFKKLVNIIEKGGSDGLSIAVACNDLGQFFGRFPAVRRKLNVPILRRVKRALATLMLDEDVEIKTQALYCFQRIIVSA</sequence>